<feature type="compositionally biased region" description="Acidic residues" evidence="1">
    <location>
        <begin position="269"/>
        <end position="284"/>
    </location>
</feature>
<accession>A0A0M6WAT9</accession>
<gene>
    <name evidence="4" type="ORF">RIL183_00251</name>
</gene>
<dbReference type="STRING" id="360807.ERS852392_00410"/>
<feature type="transmembrane region" description="Helical" evidence="2">
    <location>
        <begin position="26"/>
        <end position="47"/>
    </location>
</feature>
<dbReference type="Proteomes" id="UP000049828">
    <property type="component" value="Unassembled WGS sequence"/>
</dbReference>
<dbReference type="RefSeq" id="WP_055039075.1">
    <property type="nucleotide sequence ID" value="NZ_CBCTRZ010000003.1"/>
</dbReference>
<keyword evidence="2" id="KW-1133">Transmembrane helix</keyword>
<dbReference type="EMBL" id="CVRS01000016">
    <property type="protein sequence ID" value="CRL32686.1"/>
    <property type="molecule type" value="Genomic_DNA"/>
</dbReference>
<feature type="domain" description="SH3b" evidence="3">
    <location>
        <begin position="287"/>
        <end position="350"/>
    </location>
</feature>
<keyword evidence="2" id="KW-0812">Transmembrane</keyword>
<dbReference type="PANTHER" id="PTHR34408">
    <property type="entry name" value="FAMILY PROTEIN, PUTATIVE-RELATED"/>
    <property type="match status" value="1"/>
</dbReference>
<protein>
    <recommendedName>
        <fullName evidence="3">SH3b domain-containing protein</fullName>
    </recommendedName>
</protein>
<keyword evidence="2" id="KW-0472">Membrane</keyword>
<dbReference type="OrthoDB" id="1690999at2"/>
<proteinExistence type="predicted"/>
<dbReference type="PANTHER" id="PTHR34408:SF1">
    <property type="entry name" value="GLYCOSYL HYDROLASE FAMILY 19 DOMAIN-CONTAINING PROTEIN HI_1415"/>
    <property type="match status" value="1"/>
</dbReference>
<dbReference type="AlphaFoldDB" id="A0A0M6WAT9"/>
<evidence type="ECO:0000313" key="5">
    <source>
        <dbReference type="Proteomes" id="UP000049828"/>
    </source>
</evidence>
<reference evidence="5" key="1">
    <citation type="submission" date="2015-05" db="EMBL/GenBank/DDBJ databases">
        <authorList>
            <consortium name="Pathogen Informatics"/>
        </authorList>
    </citation>
    <scope>NUCLEOTIDE SEQUENCE [LARGE SCALE GENOMIC DNA]</scope>
    <source>
        <strain evidence="5">L1-83</strain>
    </source>
</reference>
<keyword evidence="5" id="KW-1185">Reference proteome</keyword>
<feature type="domain" description="SH3b" evidence="3">
    <location>
        <begin position="364"/>
        <end position="425"/>
    </location>
</feature>
<evidence type="ECO:0000256" key="1">
    <source>
        <dbReference type="SAM" id="MobiDB-lite"/>
    </source>
</evidence>
<dbReference type="Gene3D" id="2.30.30.40">
    <property type="entry name" value="SH3 Domains"/>
    <property type="match status" value="2"/>
</dbReference>
<dbReference type="InterPro" id="IPR003646">
    <property type="entry name" value="SH3-like_bac-type"/>
</dbReference>
<name>A0A0M6WAT9_9FIRM</name>
<feature type="region of interest" description="Disordered" evidence="1">
    <location>
        <begin position="252"/>
        <end position="289"/>
    </location>
</feature>
<evidence type="ECO:0000259" key="3">
    <source>
        <dbReference type="PROSITE" id="PS51781"/>
    </source>
</evidence>
<evidence type="ECO:0000256" key="2">
    <source>
        <dbReference type="SAM" id="Phobius"/>
    </source>
</evidence>
<organism evidence="4 5">
    <name type="scientific">Roseburia inulinivorans</name>
    <dbReference type="NCBI Taxonomy" id="360807"/>
    <lineage>
        <taxon>Bacteria</taxon>
        <taxon>Bacillati</taxon>
        <taxon>Bacillota</taxon>
        <taxon>Clostridia</taxon>
        <taxon>Lachnospirales</taxon>
        <taxon>Lachnospiraceae</taxon>
        <taxon>Roseburia</taxon>
    </lineage>
</organism>
<dbReference type="PROSITE" id="PS51781">
    <property type="entry name" value="SH3B"/>
    <property type="match status" value="2"/>
</dbReference>
<sequence length="425" mass="46505">MASTNQDNKSNNIDIQKMVEFVKKNARYFVAGALFVVLLLILVKFTGNGIGNADDNNVAVTETVVTEEAYEENAVPAVNELINSYFTAYASGDLVTLQTLATPITQNEQSYITLISQYIEQYQDINCYTKSGLDSNSYMVNVSLNVKFMGVETPAPGLYFFYVRTNDDGSLYIDNLYSEYNLSRQESALDTSIRNLITNFYNSDDVIELQNDIQQKYEAALSTDENLLNLCATTIPNAITEWRNTIVADTAESTEEVPATEEVPVTETPAEETPAEETPAEETPAEPATETVYTTDKVNVRSGADTSADKLGSVEKGTALTRTGTEGDWSIVDYNGTTGYIKSEFLSAAAPENVSETAASEALTEGTTIMLSNTTNIRSSMSETADKVGVAYAGEKVTVVMSYAEGWTKVTWKNKTGYVKTDLLK</sequence>
<evidence type="ECO:0000313" key="4">
    <source>
        <dbReference type="EMBL" id="CRL32686.1"/>
    </source>
</evidence>
<dbReference type="InterPro" id="IPR052354">
    <property type="entry name" value="Cell_Wall_Dynamics_Protein"/>
</dbReference>
<dbReference type="SMART" id="SM00287">
    <property type="entry name" value="SH3b"/>
    <property type="match status" value="2"/>
</dbReference>
<dbReference type="Pfam" id="PF08239">
    <property type="entry name" value="SH3_3"/>
    <property type="match status" value="2"/>
</dbReference>